<dbReference type="SUPFAM" id="SSF102546">
    <property type="entry name" value="RbsD-like"/>
    <property type="match status" value="1"/>
</dbReference>
<evidence type="ECO:0000313" key="4">
    <source>
        <dbReference type="EMBL" id="PKW26572.1"/>
    </source>
</evidence>
<dbReference type="GO" id="GO:0006004">
    <property type="term" value="P:fucose metabolic process"/>
    <property type="evidence" value="ECO:0007669"/>
    <property type="project" value="TreeGrafter"/>
</dbReference>
<dbReference type="GO" id="GO:0062193">
    <property type="term" value="F:D-ribose pyranase activity"/>
    <property type="evidence" value="ECO:0007669"/>
    <property type="project" value="UniProtKB-EC"/>
</dbReference>
<protein>
    <submittedName>
        <fullName evidence="4">L-fucose mutarotase</fullName>
    </submittedName>
</protein>
<dbReference type="AlphaFoldDB" id="A0A2N3YI94"/>
<evidence type="ECO:0000256" key="1">
    <source>
        <dbReference type="ARBA" id="ARBA00000223"/>
    </source>
</evidence>
<comment type="caution">
    <text evidence="4">The sequence shown here is derived from an EMBL/GenBank/DDBJ whole genome shotgun (WGS) entry which is preliminary data.</text>
</comment>
<dbReference type="Proteomes" id="UP000233781">
    <property type="component" value="Unassembled WGS sequence"/>
</dbReference>
<dbReference type="GO" id="GO:0042806">
    <property type="term" value="F:fucose binding"/>
    <property type="evidence" value="ECO:0007669"/>
    <property type="project" value="TreeGrafter"/>
</dbReference>
<keyword evidence="2" id="KW-0413">Isomerase</keyword>
<comment type="catalytic activity">
    <reaction evidence="3">
        <text>alpha-L-fucose = beta-L-fucose</text>
        <dbReference type="Rhea" id="RHEA:25580"/>
        <dbReference type="ChEBI" id="CHEBI:42548"/>
        <dbReference type="ChEBI" id="CHEBI:42589"/>
        <dbReference type="EC" id="5.1.3.29"/>
    </reaction>
</comment>
<comment type="catalytic activity">
    <reaction evidence="1">
        <text>beta-D-ribopyranose = beta-D-ribofuranose</text>
        <dbReference type="Rhea" id="RHEA:25432"/>
        <dbReference type="ChEBI" id="CHEBI:27476"/>
        <dbReference type="ChEBI" id="CHEBI:47002"/>
        <dbReference type="EC" id="5.4.99.62"/>
    </reaction>
</comment>
<dbReference type="OrthoDB" id="9805009at2"/>
<dbReference type="PANTHER" id="PTHR31690">
    <property type="entry name" value="FUCOSE MUTAROTASE"/>
    <property type="match status" value="1"/>
</dbReference>
<organism evidence="4 5">
    <name type="scientific">Phycicoccus duodecadis</name>
    <dbReference type="NCBI Taxonomy" id="173053"/>
    <lineage>
        <taxon>Bacteria</taxon>
        <taxon>Bacillati</taxon>
        <taxon>Actinomycetota</taxon>
        <taxon>Actinomycetes</taxon>
        <taxon>Micrococcales</taxon>
        <taxon>Intrasporangiaceae</taxon>
        <taxon>Phycicoccus</taxon>
    </lineage>
</organism>
<reference evidence="4 5" key="1">
    <citation type="submission" date="2017-12" db="EMBL/GenBank/DDBJ databases">
        <title>Sequencing the genomes of 1000 Actinobacteria strains.</title>
        <authorList>
            <person name="Klenk H.-P."/>
        </authorList>
    </citation>
    <scope>NUCLEOTIDE SEQUENCE [LARGE SCALE GENOMIC DNA]</scope>
    <source>
        <strain evidence="4 5">DSM 12806</strain>
    </source>
</reference>
<dbReference type="Gene3D" id="3.40.1650.10">
    <property type="entry name" value="RbsD-like domain"/>
    <property type="match status" value="1"/>
</dbReference>
<sequence length="141" mass="14933">MLRTTLIHPPLLAALAACGHGSKVLLTDANYPVKTGVAPHATVVHLALRPGTVGVIEVLTTLLDTVVVESAAVMAPPDGTEPAVFEEFGALLEMPLERLSRHDFYTAARTPDVGVVVHTGEQRLFANLMLTLGVVHGRTNP</sequence>
<dbReference type="PROSITE" id="PS51257">
    <property type="entry name" value="PROKAR_LIPOPROTEIN"/>
    <property type="match status" value="1"/>
</dbReference>
<dbReference type="EMBL" id="PJNE01000001">
    <property type="protein sequence ID" value="PKW26572.1"/>
    <property type="molecule type" value="Genomic_DNA"/>
</dbReference>
<name>A0A2N3YI94_9MICO</name>
<dbReference type="InterPro" id="IPR007721">
    <property type="entry name" value="RbsD_FucU"/>
</dbReference>
<dbReference type="InterPro" id="IPR050443">
    <property type="entry name" value="RbsD/FucU_mutarotase"/>
</dbReference>
<gene>
    <name evidence="4" type="ORF">ATL31_1386</name>
</gene>
<evidence type="ECO:0000256" key="2">
    <source>
        <dbReference type="ARBA" id="ARBA00023235"/>
    </source>
</evidence>
<accession>A0A2N3YI94</accession>
<keyword evidence="5" id="KW-1185">Reference proteome</keyword>
<proteinExistence type="predicted"/>
<dbReference type="RefSeq" id="WP_101395115.1">
    <property type="nucleotide sequence ID" value="NZ_PJNE01000001.1"/>
</dbReference>
<evidence type="ECO:0000313" key="5">
    <source>
        <dbReference type="Proteomes" id="UP000233781"/>
    </source>
</evidence>
<dbReference type="PANTHER" id="PTHR31690:SF4">
    <property type="entry name" value="FUCOSE MUTAROTASE"/>
    <property type="match status" value="1"/>
</dbReference>
<dbReference type="GO" id="GO:0036373">
    <property type="term" value="F:L-fucose mutarotase activity"/>
    <property type="evidence" value="ECO:0007669"/>
    <property type="project" value="UniProtKB-EC"/>
</dbReference>
<evidence type="ECO:0000256" key="3">
    <source>
        <dbReference type="ARBA" id="ARBA00036324"/>
    </source>
</evidence>
<dbReference type="Pfam" id="PF05025">
    <property type="entry name" value="RbsD_FucU"/>
    <property type="match status" value="1"/>
</dbReference>
<dbReference type="InterPro" id="IPR023750">
    <property type="entry name" value="RbsD-like_sf"/>
</dbReference>